<evidence type="ECO:0000256" key="1">
    <source>
        <dbReference type="ARBA" id="ARBA00009986"/>
    </source>
</evidence>
<dbReference type="Pfam" id="PF00171">
    <property type="entry name" value="Aldedh"/>
    <property type="match status" value="1"/>
</dbReference>
<dbReference type="AlphaFoldDB" id="K9TXC1"/>
<dbReference type="GO" id="GO:0004029">
    <property type="term" value="F:aldehyde dehydrogenase (NAD+) activity"/>
    <property type="evidence" value="ECO:0007669"/>
    <property type="project" value="UniProtKB-EC"/>
</dbReference>
<evidence type="ECO:0000256" key="4">
    <source>
        <dbReference type="RuleBase" id="RU003345"/>
    </source>
</evidence>
<dbReference type="EMBL" id="CP003597">
    <property type="protein sequence ID" value="AFY87477.1"/>
    <property type="molecule type" value="Genomic_DNA"/>
</dbReference>
<feature type="domain" description="Aldehyde dehydrogenase" evidence="5">
    <location>
        <begin position="22"/>
        <end position="437"/>
    </location>
</feature>
<dbReference type="HOGENOM" id="CLU_005391_0_2_3"/>
<dbReference type="FunFam" id="3.40.309.10:FF:000009">
    <property type="entry name" value="Aldehyde dehydrogenase A"/>
    <property type="match status" value="1"/>
</dbReference>
<feature type="active site" evidence="3">
    <location>
        <position position="249"/>
    </location>
</feature>
<dbReference type="PATRIC" id="fig|251229.3.peg.2327"/>
<dbReference type="InterPro" id="IPR016160">
    <property type="entry name" value="Ald_DH_CS_CYS"/>
</dbReference>
<dbReference type="EC" id="1.2.1.3" evidence="6"/>
<dbReference type="InterPro" id="IPR029510">
    <property type="entry name" value="Ald_DH_CS_GLU"/>
</dbReference>
<dbReference type="NCBIfam" id="NF010000">
    <property type="entry name" value="PRK13473.1"/>
    <property type="match status" value="1"/>
</dbReference>
<dbReference type="InterPro" id="IPR016163">
    <property type="entry name" value="Ald_DH_C"/>
</dbReference>
<dbReference type="STRING" id="251229.Chro_1967"/>
<dbReference type="PROSITE" id="PS00687">
    <property type="entry name" value="ALDEHYDE_DEHYDR_GLU"/>
    <property type="match status" value="1"/>
</dbReference>
<dbReference type="Gene3D" id="3.40.309.10">
    <property type="entry name" value="Aldehyde Dehydrogenase, Chain A, domain 2"/>
    <property type="match status" value="1"/>
</dbReference>
<keyword evidence="2 4" id="KW-0560">Oxidoreductase</keyword>
<dbReference type="FunFam" id="3.40.605.10:FF:000001">
    <property type="entry name" value="Aldehyde dehydrogenase 1"/>
    <property type="match status" value="1"/>
</dbReference>
<dbReference type="InParanoid" id="K9TXC1"/>
<comment type="similarity">
    <text evidence="1 4">Belongs to the aldehyde dehydrogenase family.</text>
</comment>
<dbReference type="eggNOG" id="COG1012">
    <property type="taxonomic scope" value="Bacteria"/>
</dbReference>
<reference evidence="6 7" key="1">
    <citation type="submission" date="2012-06" db="EMBL/GenBank/DDBJ databases">
        <title>Finished chromosome of genome of Chroococcidiopsis thermalis PCC 7203.</title>
        <authorList>
            <consortium name="US DOE Joint Genome Institute"/>
            <person name="Gugger M."/>
            <person name="Coursin T."/>
            <person name="Rippka R."/>
            <person name="Tandeau De Marsac N."/>
            <person name="Huntemann M."/>
            <person name="Wei C.-L."/>
            <person name="Han J."/>
            <person name="Detter J.C."/>
            <person name="Han C."/>
            <person name="Tapia R."/>
            <person name="Davenport K."/>
            <person name="Daligault H."/>
            <person name="Erkkila T."/>
            <person name="Gu W."/>
            <person name="Munk A.C.C."/>
            <person name="Teshima H."/>
            <person name="Xu Y."/>
            <person name="Chain P."/>
            <person name="Chen A."/>
            <person name="Krypides N."/>
            <person name="Mavromatis K."/>
            <person name="Markowitz V."/>
            <person name="Szeto E."/>
            <person name="Ivanova N."/>
            <person name="Mikhailova N."/>
            <person name="Ovchinnikova G."/>
            <person name="Pagani I."/>
            <person name="Pati A."/>
            <person name="Goodwin L."/>
            <person name="Peters L."/>
            <person name="Pitluck S."/>
            <person name="Woyke T."/>
            <person name="Kerfeld C."/>
        </authorList>
    </citation>
    <scope>NUCLEOTIDE SEQUENCE [LARGE SCALE GENOMIC DNA]</scope>
    <source>
        <strain evidence="6 7">PCC 7203</strain>
    </source>
</reference>
<accession>K9TXC1</accession>
<evidence type="ECO:0000256" key="2">
    <source>
        <dbReference type="ARBA" id="ARBA00023002"/>
    </source>
</evidence>
<dbReference type="InterPro" id="IPR016162">
    <property type="entry name" value="Ald_DH_N"/>
</dbReference>
<evidence type="ECO:0000313" key="7">
    <source>
        <dbReference type="Proteomes" id="UP000010384"/>
    </source>
</evidence>
<evidence type="ECO:0000313" key="6">
    <source>
        <dbReference type="EMBL" id="AFY87477.1"/>
    </source>
</evidence>
<dbReference type="KEGG" id="cthe:Chro_1967"/>
<proteinExistence type="inferred from homology"/>
<keyword evidence="7" id="KW-1185">Reference proteome</keyword>
<dbReference type="InterPro" id="IPR016161">
    <property type="entry name" value="Ald_DH/histidinol_DH"/>
</dbReference>
<sequence>MEQHKMIIGGEAVAAVSANWETVIDPATEEAIAEVPQADYADVNKAVEAAKQAFPSWSSLSPSERSTLLYKLANALEAKAETIAQTESLNVGKPIKLAANGDIPFAIDNIRYFAAQARVVEGIASGEFVPGYTSTIRREPIGVVASIAPWNYPIMMAAWKIAPAVAAGNTVVIKPAPQTPLTTIMLAQTALEVGFPPGVINVVTGKGPGVGEPLVNHADVRMVSFTGSTRTGKRIMELAAQKVTRVHLELGGKAPFVVFADADIEAAARGAVVGAYINTGQDCTAATRILVERSRYQDFLSAFTELSQQIRLGTPQAETTDMGPLISSDQRQRVYGFVERAKADGITAHLPGGIPEGKGFFYQPTIFCQAATQSEIMQEEVFGPVLVVNSFDSEAEAIAVANDVKYGLAASVWTKDSAKAWRVASALQFGTVWINDHLPWLPKCPTVALKSPASAKISHDMLLMNIQLPNTLCSTSAAQSKNPGTLQYLAMLNQLSVISD</sequence>
<protein>
    <submittedName>
        <fullName evidence="6">Aldehyde Dehydrogenase</fullName>
        <ecNumber evidence="6">1.2.1.3</ecNumber>
    </submittedName>
</protein>
<dbReference type="PANTHER" id="PTHR11699">
    <property type="entry name" value="ALDEHYDE DEHYDROGENASE-RELATED"/>
    <property type="match status" value="1"/>
</dbReference>
<dbReference type="SUPFAM" id="SSF53720">
    <property type="entry name" value="ALDH-like"/>
    <property type="match status" value="1"/>
</dbReference>
<organism evidence="6 7">
    <name type="scientific">Chroococcidiopsis thermalis (strain PCC 7203)</name>
    <dbReference type="NCBI Taxonomy" id="251229"/>
    <lineage>
        <taxon>Bacteria</taxon>
        <taxon>Bacillati</taxon>
        <taxon>Cyanobacteriota</taxon>
        <taxon>Cyanophyceae</taxon>
        <taxon>Chroococcidiopsidales</taxon>
        <taxon>Chroococcidiopsidaceae</taxon>
        <taxon>Chroococcidiopsis</taxon>
    </lineage>
</organism>
<gene>
    <name evidence="6" type="ORF">Chro_1967</name>
</gene>
<evidence type="ECO:0000259" key="5">
    <source>
        <dbReference type="Pfam" id="PF00171"/>
    </source>
</evidence>
<name>K9TXC1_CHRTP</name>
<dbReference type="InterPro" id="IPR015590">
    <property type="entry name" value="Aldehyde_DH_dom"/>
</dbReference>
<dbReference type="Proteomes" id="UP000010384">
    <property type="component" value="Chromosome"/>
</dbReference>
<evidence type="ECO:0000256" key="3">
    <source>
        <dbReference type="PROSITE-ProRule" id="PRU10007"/>
    </source>
</evidence>
<dbReference type="Gene3D" id="3.40.605.10">
    <property type="entry name" value="Aldehyde Dehydrogenase, Chain A, domain 1"/>
    <property type="match status" value="1"/>
</dbReference>
<dbReference type="PROSITE" id="PS00070">
    <property type="entry name" value="ALDEHYDE_DEHYDR_CYS"/>
    <property type="match status" value="1"/>
</dbReference>
<dbReference type="FunCoup" id="K9TXC1">
    <property type="interactions" value="445"/>
</dbReference>